<organism evidence="1 2">
    <name type="scientific">Neptunitalea lumnitzerae</name>
    <dbReference type="NCBI Taxonomy" id="2965509"/>
    <lineage>
        <taxon>Bacteria</taxon>
        <taxon>Pseudomonadati</taxon>
        <taxon>Bacteroidota</taxon>
        <taxon>Flavobacteriia</taxon>
        <taxon>Flavobacteriales</taxon>
        <taxon>Flavobacteriaceae</taxon>
        <taxon>Neptunitalea</taxon>
    </lineage>
</organism>
<dbReference type="Proteomes" id="UP001143543">
    <property type="component" value="Unassembled WGS sequence"/>
</dbReference>
<comment type="caution">
    <text evidence="1">The sequence shown here is derived from an EMBL/GenBank/DDBJ whole genome shotgun (WGS) entry which is preliminary data.</text>
</comment>
<dbReference type="EMBL" id="BRVO01000004">
    <property type="protein sequence ID" value="GLB50608.1"/>
    <property type="molecule type" value="Genomic_DNA"/>
</dbReference>
<evidence type="ECO:0000313" key="2">
    <source>
        <dbReference type="Proteomes" id="UP001143543"/>
    </source>
</evidence>
<sequence length="60" mass="6956">MIMFFTILSALLAINVLLLLFSVNKTGKAKKEEQSRLEKIYFKPKVREFELENNASYSIS</sequence>
<reference evidence="1" key="1">
    <citation type="submission" date="2022-07" db="EMBL/GenBank/DDBJ databases">
        <title>Taxonomy of Novel Oxalotrophic and Methylotrophic Bacteria.</title>
        <authorList>
            <person name="Sahin N."/>
            <person name="Tani A."/>
        </authorList>
    </citation>
    <scope>NUCLEOTIDE SEQUENCE</scope>
    <source>
        <strain evidence="1">Y10</strain>
    </source>
</reference>
<name>A0ABQ5MMH2_9FLAO</name>
<dbReference type="RefSeq" id="WP_281766242.1">
    <property type="nucleotide sequence ID" value="NZ_BRVO01000004.1"/>
</dbReference>
<gene>
    <name evidence="1" type="ORF">Y10_29760</name>
</gene>
<protein>
    <recommendedName>
        <fullName evidence="3">ATP synthase F0 subunit 8</fullName>
    </recommendedName>
</protein>
<keyword evidence="2" id="KW-1185">Reference proteome</keyword>
<accession>A0ABQ5MMH2</accession>
<evidence type="ECO:0008006" key="3">
    <source>
        <dbReference type="Google" id="ProtNLM"/>
    </source>
</evidence>
<evidence type="ECO:0000313" key="1">
    <source>
        <dbReference type="EMBL" id="GLB50608.1"/>
    </source>
</evidence>
<proteinExistence type="predicted"/>